<keyword evidence="2" id="KW-1185">Reference proteome</keyword>
<dbReference type="EMBL" id="OX459119">
    <property type="protein sequence ID" value="CAI9095692.1"/>
    <property type="molecule type" value="Genomic_DNA"/>
</dbReference>
<accession>A0AAV1CJT2</accession>
<dbReference type="AlphaFoldDB" id="A0AAV1CJT2"/>
<evidence type="ECO:0000313" key="2">
    <source>
        <dbReference type="Proteomes" id="UP001161247"/>
    </source>
</evidence>
<protein>
    <submittedName>
        <fullName evidence="1">OLC1v1031688C1</fullName>
    </submittedName>
</protein>
<gene>
    <name evidence="1" type="ORF">OLC1_LOCUS6606</name>
</gene>
<dbReference type="Gene3D" id="2.40.70.10">
    <property type="entry name" value="Acid Proteases"/>
    <property type="match status" value="1"/>
</dbReference>
<dbReference type="InterPro" id="IPR021109">
    <property type="entry name" value="Peptidase_aspartic_dom_sf"/>
</dbReference>
<sequence length="160" mass="18252">MQVSANNRSYNAGGKMAVQGVAKAGNGMFKRLSPQEKQYRKVDNLCWKCNELWGLGLVCKLEHLNLIIVDDDVDLENVKWLSGELEMARKSVDVCNIKSWMKCWSVDDEEEEVNSRKLIVIKGYINGEMDKILIDTGTVRSFIDDKLSQRLGLRRKIVKS</sequence>
<organism evidence="1 2">
    <name type="scientific">Oldenlandia corymbosa var. corymbosa</name>
    <dbReference type="NCBI Taxonomy" id="529605"/>
    <lineage>
        <taxon>Eukaryota</taxon>
        <taxon>Viridiplantae</taxon>
        <taxon>Streptophyta</taxon>
        <taxon>Embryophyta</taxon>
        <taxon>Tracheophyta</taxon>
        <taxon>Spermatophyta</taxon>
        <taxon>Magnoliopsida</taxon>
        <taxon>eudicotyledons</taxon>
        <taxon>Gunneridae</taxon>
        <taxon>Pentapetalae</taxon>
        <taxon>asterids</taxon>
        <taxon>lamiids</taxon>
        <taxon>Gentianales</taxon>
        <taxon>Rubiaceae</taxon>
        <taxon>Rubioideae</taxon>
        <taxon>Spermacoceae</taxon>
        <taxon>Hedyotis-Oldenlandia complex</taxon>
        <taxon>Oldenlandia</taxon>
    </lineage>
</organism>
<reference evidence="1" key="1">
    <citation type="submission" date="2023-03" db="EMBL/GenBank/DDBJ databases">
        <authorList>
            <person name="Julca I."/>
        </authorList>
    </citation>
    <scope>NUCLEOTIDE SEQUENCE</scope>
</reference>
<proteinExistence type="predicted"/>
<dbReference type="Proteomes" id="UP001161247">
    <property type="component" value="Chromosome 2"/>
</dbReference>
<name>A0AAV1CJT2_OLDCO</name>
<evidence type="ECO:0000313" key="1">
    <source>
        <dbReference type="EMBL" id="CAI9095692.1"/>
    </source>
</evidence>